<keyword evidence="5 7" id="KW-0472">Membrane</keyword>
<keyword evidence="11" id="KW-1185">Reference proteome</keyword>
<gene>
    <name evidence="10" type="ORF">B0I27_103430</name>
</gene>
<comment type="similarity">
    <text evidence="7">Belongs to the TonB-dependent receptor family.</text>
</comment>
<evidence type="ECO:0000259" key="9">
    <source>
        <dbReference type="Pfam" id="PF07715"/>
    </source>
</evidence>
<dbReference type="Gene3D" id="2.170.130.10">
    <property type="entry name" value="TonB-dependent receptor, plug domain"/>
    <property type="match status" value="1"/>
</dbReference>
<keyword evidence="6 7" id="KW-0998">Cell outer membrane</keyword>
<evidence type="ECO:0000256" key="2">
    <source>
        <dbReference type="ARBA" id="ARBA00022448"/>
    </source>
</evidence>
<keyword evidence="3 7" id="KW-1134">Transmembrane beta strand</keyword>
<dbReference type="InterPro" id="IPR036942">
    <property type="entry name" value="Beta-barrel_TonB_sf"/>
</dbReference>
<dbReference type="OrthoDB" id="9768177at2"/>
<dbReference type="PROSITE" id="PS52016">
    <property type="entry name" value="TONB_DEPENDENT_REC_3"/>
    <property type="match status" value="1"/>
</dbReference>
<comment type="caution">
    <text evidence="10">The sequence shown here is derived from an EMBL/GenBank/DDBJ whole genome shotgun (WGS) entry which is preliminary data.</text>
</comment>
<name>A0A2T0U7R4_9SPHI</name>
<dbReference type="NCBIfam" id="TIGR04056">
    <property type="entry name" value="OMP_RagA_SusC"/>
    <property type="match status" value="1"/>
</dbReference>
<dbReference type="SUPFAM" id="SSF49464">
    <property type="entry name" value="Carboxypeptidase regulatory domain-like"/>
    <property type="match status" value="1"/>
</dbReference>
<evidence type="ECO:0000313" key="10">
    <source>
        <dbReference type="EMBL" id="PRY53957.1"/>
    </source>
</evidence>
<evidence type="ECO:0000256" key="1">
    <source>
        <dbReference type="ARBA" id="ARBA00004571"/>
    </source>
</evidence>
<dbReference type="Gene3D" id="2.60.40.1120">
    <property type="entry name" value="Carboxypeptidase-like, regulatory domain"/>
    <property type="match status" value="1"/>
</dbReference>
<dbReference type="Pfam" id="PF13715">
    <property type="entry name" value="CarbopepD_reg_2"/>
    <property type="match status" value="1"/>
</dbReference>
<dbReference type="InterPro" id="IPR023997">
    <property type="entry name" value="TonB-dep_OMP_SusC/RagA_CS"/>
</dbReference>
<evidence type="ECO:0000256" key="4">
    <source>
        <dbReference type="ARBA" id="ARBA00022692"/>
    </source>
</evidence>
<evidence type="ECO:0000256" key="6">
    <source>
        <dbReference type="ARBA" id="ARBA00023237"/>
    </source>
</evidence>
<dbReference type="GO" id="GO:0009279">
    <property type="term" value="C:cell outer membrane"/>
    <property type="evidence" value="ECO:0007669"/>
    <property type="project" value="UniProtKB-SubCell"/>
</dbReference>
<dbReference type="AlphaFoldDB" id="A0A2T0U7R4"/>
<reference evidence="10 11" key="1">
    <citation type="submission" date="2018-03" db="EMBL/GenBank/DDBJ databases">
        <title>Genomic Encyclopedia of Type Strains, Phase III (KMG-III): the genomes of soil and plant-associated and newly described type strains.</title>
        <authorList>
            <person name="Whitman W."/>
        </authorList>
    </citation>
    <scope>NUCLEOTIDE SEQUENCE [LARGE SCALE GENOMIC DNA]</scope>
    <source>
        <strain evidence="10 11">CGMCC 1.9313</strain>
    </source>
</reference>
<protein>
    <submittedName>
        <fullName evidence="10">TonB-linked SusC/RagA family outer membrane protein</fullName>
    </submittedName>
</protein>
<sequence>MQKVIQRAILLLFVISGFCLNTFAQPPSRVVRGVVTDEAGATLPGASVSVKDFRAATTTNSKGQYSITVPEGGQILVFSFIGMNPQEARVGNRTTVNIKLADANTNLNEVVVVGYGSIRKSDVTSSIASVGEKDIKNLPVAGLDQALQGKVSGVTITSNGGQPGGGVSVRIRGITSVNGVEPLYVVDGIPILTSTSSIAQDQLGGKAGQSSQSILSTLNPNDIESVDILKDASAQAIYGSLGGNGVILITTKKGKAGQGKISYDTYYGLQNVPQKLDVMNLRQYAEYYNSLIPEIQAASPGSTLNPIGEFADPSLLGAGTDWQDALFKEGRIKNHQLSFSGGNDKTTHYFSLNYFNQGGTILGSGFERLSSRIAIDHQVKSWLKAGVSANISRSDQKITLTDGTETPTTIVLYNSPATPIRDASGQFITTSSLGNNTFGNANGNPIATAMLRDVGAVQSKGFGNVYGEVGFMRFLKYRSEINYDFQLSQNHAFQPKISNSTTGQTILSPSKLREERNNSYYWALRNYLTFNNSYGKHSVNAVLGHEAQASHYDNQFVSATDLKQNIMSINAGTILPSGTNGNKGNWSMESYFGRASYTFDGRYSISGSLRRDGASSFGPNKRIGYFSAGSAAWTVTNEAFAKDWKFVSYLKIRAGVGSVGNQNSPVQNAYSTNIRLFSISPFGGGGVPANVGNPNLSWESITTQNAGIDASFLNKNLEVTVDIYKKTTTDMILSTTLPVFAGLDPNPPANAYKDIEPPVTNAGEMTNKGVDIGITSYNIQSKGFSWKTNLIFSKYKNKLVSLNSQSAILRGAEQDFTSASVVNITQAGGAVGTFYGYVTDGLFRSEAELNNGTDWGIAVGPTGIWLGDVRYKDISGPDGVPDGSIGSEDVTVIGDPNPDFTYGLTNTFQFKGFDFSFFLQGVQGGKIYNWTRKYSESLYDPFVNQLSSVLNRYSASNADSDMPRFVNRWHSNNTRNSDRYIEDGSYLRIQNISLGYNLPSKWLQPVKLSSARVYFSAQNVYTFTKYSGYDPEIGSFNKSVLTPNVDNGHYPTPRTFTIGANVQF</sequence>
<feature type="signal peptide" evidence="8">
    <location>
        <begin position="1"/>
        <end position="24"/>
    </location>
</feature>
<keyword evidence="4 7" id="KW-0812">Transmembrane</keyword>
<dbReference type="NCBIfam" id="TIGR04057">
    <property type="entry name" value="SusC_RagA_signa"/>
    <property type="match status" value="1"/>
</dbReference>
<dbReference type="EMBL" id="PVTH01000003">
    <property type="protein sequence ID" value="PRY53957.1"/>
    <property type="molecule type" value="Genomic_DNA"/>
</dbReference>
<dbReference type="InterPro" id="IPR012910">
    <property type="entry name" value="Plug_dom"/>
</dbReference>
<comment type="subcellular location">
    <subcellularLocation>
        <location evidence="1 7">Cell outer membrane</location>
        <topology evidence="1 7">Multi-pass membrane protein</topology>
    </subcellularLocation>
</comment>
<feature type="chain" id="PRO_5015411604" evidence="8">
    <location>
        <begin position="25"/>
        <end position="1064"/>
    </location>
</feature>
<dbReference type="Pfam" id="PF07715">
    <property type="entry name" value="Plug"/>
    <property type="match status" value="1"/>
</dbReference>
<evidence type="ECO:0000256" key="8">
    <source>
        <dbReference type="SAM" id="SignalP"/>
    </source>
</evidence>
<dbReference type="InterPro" id="IPR039426">
    <property type="entry name" value="TonB-dep_rcpt-like"/>
</dbReference>
<evidence type="ECO:0000313" key="11">
    <source>
        <dbReference type="Proteomes" id="UP000238034"/>
    </source>
</evidence>
<evidence type="ECO:0000256" key="3">
    <source>
        <dbReference type="ARBA" id="ARBA00022452"/>
    </source>
</evidence>
<evidence type="ECO:0000256" key="5">
    <source>
        <dbReference type="ARBA" id="ARBA00023136"/>
    </source>
</evidence>
<dbReference type="RefSeq" id="WP_106292531.1">
    <property type="nucleotide sequence ID" value="NZ_PVTH01000003.1"/>
</dbReference>
<dbReference type="InterPro" id="IPR008969">
    <property type="entry name" value="CarboxyPept-like_regulatory"/>
</dbReference>
<dbReference type="Proteomes" id="UP000238034">
    <property type="component" value="Unassembled WGS sequence"/>
</dbReference>
<keyword evidence="2 7" id="KW-0813">Transport</keyword>
<dbReference type="SUPFAM" id="SSF56935">
    <property type="entry name" value="Porins"/>
    <property type="match status" value="1"/>
</dbReference>
<dbReference type="InterPro" id="IPR037066">
    <property type="entry name" value="Plug_dom_sf"/>
</dbReference>
<keyword evidence="8" id="KW-0732">Signal</keyword>
<dbReference type="InterPro" id="IPR023996">
    <property type="entry name" value="TonB-dep_OMP_SusC/RagA"/>
</dbReference>
<accession>A0A2T0U7R4</accession>
<proteinExistence type="inferred from homology"/>
<evidence type="ECO:0000256" key="7">
    <source>
        <dbReference type="PROSITE-ProRule" id="PRU01360"/>
    </source>
</evidence>
<dbReference type="Gene3D" id="2.40.170.20">
    <property type="entry name" value="TonB-dependent receptor, beta-barrel domain"/>
    <property type="match status" value="1"/>
</dbReference>
<feature type="domain" description="TonB-dependent receptor plug" evidence="9">
    <location>
        <begin position="120"/>
        <end position="246"/>
    </location>
</feature>
<organism evidence="10 11">
    <name type="scientific">Arcticibacter pallidicorallinus</name>
    <dbReference type="NCBI Taxonomy" id="1259464"/>
    <lineage>
        <taxon>Bacteria</taxon>
        <taxon>Pseudomonadati</taxon>
        <taxon>Bacteroidota</taxon>
        <taxon>Sphingobacteriia</taxon>
        <taxon>Sphingobacteriales</taxon>
        <taxon>Sphingobacteriaceae</taxon>
        <taxon>Arcticibacter</taxon>
    </lineage>
</organism>